<organism evidence="2 3">
    <name type="scientific">Crassaminicella indica</name>
    <dbReference type="NCBI Taxonomy" id="2855394"/>
    <lineage>
        <taxon>Bacteria</taxon>
        <taxon>Bacillati</taxon>
        <taxon>Bacillota</taxon>
        <taxon>Clostridia</taxon>
        <taxon>Eubacteriales</taxon>
        <taxon>Clostridiaceae</taxon>
        <taxon>Crassaminicella</taxon>
    </lineage>
</organism>
<dbReference type="Proteomes" id="UP000886818">
    <property type="component" value="Chromosome"/>
</dbReference>
<evidence type="ECO:0000313" key="3">
    <source>
        <dbReference type="Proteomes" id="UP000886818"/>
    </source>
</evidence>
<accession>A0ABX8RBZ4</accession>
<protein>
    <submittedName>
        <fullName evidence="2">PRC-barrel domain-containing protein</fullName>
    </submittedName>
</protein>
<evidence type="ECO:0000259" key="1">
    <source>
        <dbReference type="Pfam" id="PF05239"/>
    </source>
</evidence>
<proteinExistence type="predicted"/>
<feature type="domain" description="PRC-barrel" evidence="1">
    <location>
        <begin position="3"/>
        <end position="74"/>
    </location>
</feature>
<sequence length="176" mass="19556">MMKRGCDIIGLPVISLDDGCKIFEVKDIIYCNKTFKVTAFLIDEGGYFHEPRVVSFENIKNIGKNAVTIQNDKSIKYVKNPINKLNSREKLLGLEVITNDGKNIGTVQDIMMETENGRLLGLILTEGLFDDLVEGRSILPFLKSLNIYNDTIIITSSISDSILQGTGGLKKLLSLE</sequence>
<evidence type="ECO:0000313" key="2">
    <source>
        <dbReference type="EMBL" id="QXM05972.1"/>
    </source>
</evidence>
<feature type="domain" description="PRC-barrel" evidence="1">
    <location>
        <begin position="89"/>
        <end position="156"/>
    </location>
</feature>
<dbReference type="EMBL" id="CP078093">
    <property type="protein sequence ID" value="QXM05972.1"/>
    <property type="molecule type" value="Genomic_DNA"/>
</dbReference>
<keyword evidence="3" id="KW-1185">Reference proteome</keyword>
<reference evidence="2" key="1">
    <citation type="submission" date="2021-07" db="EMBL/GenBank/DDBJ databases">
        <title>Complete genome sequence of Crassaminicella sp. 143-21, isolated from a deep-sea hydrothermal vent.</title>
        <authorList>
            <person name="Li X."/>
        </authorList>
    </citation>
    <scope>NUCLEOTIDE SEQUENCE</scope>
    <source>
        <strain evidence="2">143-21</strain>
    </source>
</reference>
<dbReference type="Pfam" id="PF05239">
    <property type="entry name" value="PRC"/>
    <property type="match status" value="2"/>
</dbReference>
<name>A0ABX8RBZ4_9CLOT</name>
<gene>
    <name evidence="2" type="ORF">KVH43_11515</name>
</gene>
<dbReference type="InterPro" id="IPR027275">
    <property type="entry name" value="PRC-brl_dom"/>
</dbReference>
<dbReference type="RefSeq" id="WP_218282669.1">
    <property type="nucleotide sequence ID" value="NZ_CP078093.1"/>
</dbReference>